<reference evidence="3 4" key="1">
    <citation type="submission" date="2018-02" db="EMBL/GenBank/DDBJ databases">
        <title>Draft genome sequence of Mycobacterium virginiense isolated from mud of a swine farm in Japan.</title>
        <authorList>
            <person name="Ohya K."/>
        </authorList>
    </citation>
    <scope>NUCLEOTIDE SEQUENCE [LARGE SCALE GENOMIC DNA]</scope>
    <source>
        <strain evidence="3 4">GF75</strain>
    </source>
</reference>
<keyword evidence="2" id="KW-0812">Transmembrane</keyword>
<dbReference type="EMBL" id="PUEV01000056">
    <property type="protein sequence ID" value="PQM51845.1"/>
    <property type="molecule type" value="Genomic_DNA"/>
</dbReference>
<evidence type="ECO:0000313" key="4">
    <source>
        <dbReference type="Proteomes" id="UP000237911"/>
    </source>
</evidence>
<name>A0A9X7IMJ3_9MYCO</name>
<gene>
    <name evidence="3" type="ORF">C5U48_13050</name>
</gene>
<proteinExistence type="predicted"/>
<keyword evidence="2" id="KW-1133">Transmembrane helix</keyword>
<organism evidence="3 4">
    <name type="scientific">Mycolicibacter virginiensis</name>
    <dbReference type="NCBI Taxonomy" id="1795032"/>
    <lineage>
        <taxon>Bacteria</taxon>
        <taxon>Bacillati</taxon>
        <taxon>Actinomycetota</taxon>
        <taxon>Actinomycetes</taxon>
        <taxon>Mycobacteriales</taxon>
        <taxon>Mycobacteriaceae</taxon>
        <taxon>Mycolicibacter</taxon>
    </lineage>
</organism>
<comment type="caution">
    <text evidence="3">The sequence shown here is derived from an EMBL/GenBank/DDBJ whole genome shotgun (WGS) entry which is preliminary data.</text>
</comment>
<protein>
    <submittedName>
        <fullName evidence="3">Uncharacterized protein</fullName>
    </submittedName>
</protein>
<sequence length="354" mass="37489">MNGRLQSSAMGLDEGEPTAAGEPIPTTELDPAKAAGVEPLAYSAEPDTVDYEKLWDDAPTRRSWWLPATVFIVAVAVAGVIGLSIARNFATGTEQPAPVEQPKPESLTVPATAPNGTYRLTFDLANATISKDDGAPKPVKVDREPISTWSFTTSCTATECIASGRSLNDIEQIDARSVTEDVMHRRDDGAWESVKPHLRDTCTDGSEFGSTWTVWTPVSAQSADQFRGVEIGILRILPGGGACSSEGGKYRVETPFTATLVGASTLPPLPQPPAAPPVTVTATPPPPPPTVTVPPLATPQARIAEPIICSLHNEYPQMQPGDLALTLVDRGIYNTYDEASLVVGLVLKDGCHGI</sequence>
<feature type="transmembrane region" description="Helical" evidence="2">
    <location>
        <begin position="64"/>
        <end position="86"/>
    </location>
</feature>
<dbReference type="Proteomes" id="UP000237911">
    <property type="component" value="Unassembled WGS sequence"/>
</dbReference>
<keyword evidence="2" id="KW-0472">Membrane</keyword>
<keyword evidence="4" id="KW-1185">Reference proteome</keyword>
<feature type="region of interest" description="Disordered" evidence="1">
    <location>
        <begin position="1"/>
        <end position="34"/>
    </location>
</feature>
<evidence type="ECO:0000256" key="1">
    <source>
        <dbReference type="SAM" id="MobiDB-lite"/>
    </source>
</evidence>
<dbReference type="AlphaFoldDB" id="A0A9X7IMJ3"/>
<evidence type="ECO:0000313" key="3">
    <source>
        <dbReference type="EMBL" id="PQM51845.1"/>
    </source>
</evidence>
<evidence type="ECO:0000256" key="2">
    <source>
        <dbReference type="SAM" id="Phobius"/>
    </source>
</evidence>
<accession>A0A9X7IMJ3</accession>